<dbReference type="PROSITE" id="PS51257">
    <property type="entry name" value="PROKAR_LIPOPROTEIN"/>
    <property type="match status" value="1"/>
</dbReference>
<proteinExistence type="predicted"/>
<evidence type="ECO:0000313" key="2">
    <source>
        <dbReference type="EMBL" id="PYH94217.1"/>
    </source>
</evidence>
<feature type="compositionally biased region" description="Low complexity" evidence="1">
    <location>
        <begin position="315"/>
        <end position="335"/>
    </location>
</feature>
<dbReference type="EMBL" id="KZ825876">
    <property type="protein sequence ID" value="PYH94217.1"/>
    <property type="molecule type" value="Genomic_DNA"/>
</dbReference>
<sequence length="499" mass="54821">MKQAIERAGSIFTGWISSCLFCLGPRDDDESAHHQQAMNQRGAEREMRICHTQPHLVPPMKVVYNDLPSPRPLPRASTLPSWVVEGRNRASRASNRASMSLKRKSTAPVRISGPSDFRRVSMFPTTELDGFHPLELGFTSPRNRLPELPRFEEYQLEGDPSRDRAPLTRPPRALSTAENNNGRISHPRTQHRPSSSFQLVRKPVGSGSRRSSLATLEQLLERQAQTQPTPMASPLIPHFSTRSAALTASLASPTSPKPDLTKSQVRNEVPRGGPNSHNTTTTTTTTIPAVPRTPTRPNPPSLQDRPFPSIPPEDSPSSGSTSTSHPPTTPSESRPPTTPSDNPNRTPSRSGRVTQWLFQTTTPSTTTSNSNSNTNTTTQPVPTTDKNNPFRIRSRTLSGSTLASSITNLTGGGHPRTTPSLASATIMRASSHPDAQDFDLPLASPFLPKQTFPAVTEEPSYPTIYEGGEPQQLQDHEDYEDLRSQYYENYRHSAVGLAF</sequence>
<feature type="region of interest" description="Disordered" evidence="1">
    <location>
        <begin position="246"/>
        <end position="391"/>
    </location>
</feature>
<evidence type="ECO:0000313" key="3">
    <source>
        <dbReference type="Proteomes" id="UP000247810"/>
    </source>
</evidence>
<name>A0A319DJF5_9EURO</name>
<gene>
    <name evidence="2" type="ORF">BO71DRAFT_450241</name>
</gene>
<dbReference type="STRING" id="1448320.A0A319DJF5"/>
<dbReference type="VEuPathDB" id="FungiDB:BO71DRAFT_450241"/>
<accession>A0A319DJF5</accession>
<evidence type="ECO:0000256" key="1">
    <source>
        <dbReference type="SAM" id="MobiDB-lite"/>
    </source>
</evidence>
<feature type="compositionally biased region" description="Low complexity" evidence="1">
    <location>
        <begin position="360"/>
        <end position="384"/>
    </location>
</feature>
<protein>
    <submittedName>
        <fullName evidence="2">Uncharacterized protein</fullName>
    </submittedName>
</protein>
<feature type="compositionally biased region" description="Basic and acidic residues" evidence="1">
    <location>
        <begin position="154"/>
        <end position="166"/>
    </location>
</feature>
<reference evidence="2 3" key="1">
    <citation type="submission" date="2018-02" db="EMBL/GenBank/DDBJ databases">
        <title>The genomes of Aspergillus section Nigri reveals drivers in fungal speciation.</title>
        <authorList>
            <consortium name="DOE Joint Genome Institute"/>
            <person name="Vesth T.C."/>
            <person name="Nybo J."/>
            <person name="Theobald S."/>
            <person name="Brandl J."/>
            <person name="Frisvad J.C."/>
            <person name="Nielsen K.F."/>
            <person name="Lyhne E.K."/>
            <person name="Kogle M.E."/>
            <person name="Kuo A."/>
            <person name="Riley R."/>
            <person name="Clum A."/>
            <person name="Nolan M."/>
            <person name="Lipzen A."/>
            <person name="Salamov A."/>
            <person name="Henrissat B."/>
            <person name="Wiebenga A."/>
            <person name="De vries R.P."/>
            <person name="Grigoriev I.V."/>
            <person name="Mortensen U.H."/>
            <person name="Andersen M.R."/>
            <person name="Baker S.E."/>
        </authorList>
    </citation>
    <scope>NUCLEOTIDE SEQUENCE [LARGE SCALE GENOMIC DNA]</scope>
    <source>
        <strain evidence="2 3">CBS 707.79</strain>
    </source>
</reference>
<dbReference type="Proteomes" id="UP000247810">
    <property type="component" value="Unassembled WGS sequence"/>
</dbReference>
<feature type="compositionally biased region" description="Low complexity" evidence="1">
    <location>
        <begin position="279"/>
        <end position="293"/>
    </location>
</feature>
<feature type="region of interest" description="Disordered" evidence="1">
    <location>
        <begin position="93"/>
        <end position="113"/>
    </location>
</feature>
<feature type="region of interest" description="Disordered" evidence="1">
    <location>
        <begin position="154"/>
        <end position="211"/>
    </location>
</feature>
<dbReference type="AlphaFoldDB" id="A0A319DJF5"/>
<dbReference type="OrthoDB" id="3595619at2759"/>
<keyword evidence="3" id="KW-1185">Reference proteome</keyword>
<organism evidence="2 3">
    <name type="scientific">Aspergillus ellipticus CBS 707.79</name>
    <dbReference type="NCBI Taxonomy" id="1448320"/>
    <lineage>
        <taxon>Eukaryota</taxon>
        <taxon>Fungi</taxon>
        <taxon>Dikarya</taxon>
        <taxon>Ascomycota</taxon>
        <taxon>Pezizomycotina</taxon>
        <taxon>Eurotiomycetes</taxon>
        <taxon>Eurotiomycetidae</taxon>
        <taxon>Eurotiales</taxon>
        <taxon>Aspergillaceae</taxon>
        <taxon>Aspergillus</taxon>
        <taxon>Aspergillus subgen. Circumdati</taxon>
    </lineage>
</organism>
<feature type="compositionally biased region" description="Polar residues" evidence="1">
    <location>
        <begin position="341"/>
        <end position="359"/>
    </location>
</feature>